<keyword evidence="6" id="KW-0479">Metal-binding</keyword>
<accession>A0ABZ3FWD8</accession>
<dbReference type="EC" id="4.1.2.50" evidence="4"/>
<evidence type="ECO:0000256" key="10">
    <source>
        <dbReference type="ARBA" id="ARBA00048807"/>
    </source>
</evidence>
<evidence type="ECO:0000313" key="11">
    <source>
        <dbReference type="EMBL" id="XAN08901.1"/>
    </source>
</evidence>
<comment type="catalytic activity">
    <reaction evidence="10">
        <text>7,8-dihydroneopterin 3'-triphosphate + H2O = 6-carboxy-5,6,7,8-tetrahydropterin + triphosphate + acetaldehyde + 2 H(+)</text>
        <dbReference type="Rhea" id="RHEA:27966"/>
        <dbReference type="ChEBI" id="CHEBI:15343"/>
        <dbReference type="ChEBI" id="CHEBI:15377"/>
        <dbReference type="ChEBI" id="CHEBI:15378"/>
        <dbReference type="ChEBI" id="CHEBI:18036"/>
        <dbReference type="ChEBI" id="CHEBI:58462"/>
        <dbReference type="ChEBI" id="CHEBI:61032"/>
        <dbReference type="EC" id="4.1.2.50"/>
    </reaction>
</comment>
<evidence type="ECO:0000256" key="3">
    <source>
        <dbReference type="ARBA" id="ARBA00008900"/>
    </source>
</evidence>
<comment type="cofactor">
    <cofactor evidence="1">
        <name>Zn(2+)</name>
        <dbReference type="ChEBI" id="CHEBI:29105"/>
    </cofactor>
</comment>
<evidence type="ECO:0000256" key="8">
    <source>
        <dbReference type="ARBA" id="ARBA00023239"/>
    </source>
</evidence>
<sequence length="125" mass="14356">MFTLTVRDRMMIAHSLDHPGFGPARKLHGCTYVVETTWHRPDLDEMGVVIDIGVATEELHAVLADLDYQNLDELEIFAGKLTTTEFLAHYIAEQLRDRIDTEPYACLEVTLREHPDAWASYRLEL</sequence>
<protein>
    <recommendedName>
        <fullName evidence="5">6-carboxy-5,6,7,8-tetrahydropterin synthase</fullName>
        <ecNumber evidence="4">4.1.2.50</ecNumber>
    </recommendedName>
    <alternativeName>
        <fullName evidence="9">Queuosine biosynthesis protein QueD</fullName>
    </alternativeName>
</protein>
<name>A0ABZ3FWD8_9ACTN</name>
<evidence type="ECO:0000256" key="4">
    <source>
        <dbReference type="ARBA" id="ARBA00012982"/>
    </source>
</evidence>
<evidence type="ECO:0000256" key="2">
    <source>
        <dbReference type="ARBA" id="ARBA00005061"/>
    </source>
</evidence>
<comment type="pathway">
    <text evidence="2">Purine metabolism; 7-cyano-7-deazaguanine biosynthesis.</text>
</comment>
<evidence type="ECO:0000256" key="6">
    <source>
        <dbReference type="ARBA" id="ARBA00022723"/>
    </source>
</evidence>
<evidence type="ECO:0000256" key="9">
    <source>
        <dbReference type="ARBA" id="ARBA00031449"/>
    </source>
</evidence>
<organism evidence="11 12">
    <name type="scientific">Ammonicoccus fulvus</name>
    <dbReference type="NCBI Taxonomy" id="3138240"/>
    <lineage>
        <taxon>Bacteria</taxon>
        <taxon>Bacillati</taxon>
        <taxon>Actinomycetota</taxon>
        <taxon>Actinomycetes</taxon>
        <taxon>Propionibacteriales</taxon>
        <taxon>Propionibacteriaceae</taxon>
        <taxon>Ammonicoccus</taxon>
    </lineage>
</organism>
<evidence type="ECO:0000256" key="5">
    <source>
        <dbReference type="ARBA" id="ARBA00018141"/>
    </source>
</evidence>
<keyword evidence="8 11" id="KW-0456">Lyase</keyword>
<gene>
    <name evidence="11" type="ORF">AADG42_16830</name>
</gene>
<keyword evidence="12" id="KW-1185">Reference proteome</keyword>
<dbReference type="Gene3D" id="3.30.479.10">
    <property type="entry name" value="6-pyruvoyl tetrahydropterin synthase/QueD"/>
    <property type="match status" value="1"/>
</dbReference>
<dbReference type="RefSeq" id="WP_425310333.1">
    <property type="nucleotide sequence ID" value="NZ_CP154795.1"/>
</dbReference>
<evidence type="ECO:0000256" key="1">
    <source>
        <dbReference type="ARBA" id="ARBA00001947"/>
    </source>
</evidence>
<dbReference type="Pfam" id="PF01242">
    <property type="entry name" value="PTPS"/>
    <property type="match status" value="1"/>
</dbReference>
<dbReference type="InterPro" id="IPR007115">
    <property type="entry name" value="6-PTP_synth/QueD"/>
</dbReference>
<dbReference type="PANTHER" id="PTHR12589">
    <property type="entry name" value="PYRUVOYL TETRAHYDROBIOPTERIN SYNTHASE"/>
    <property type="match status" value="1"/>
</dbReference>
<dbReference type="InterPro" id="IPR038418">
    <property type="entry name" value="6-PTP_synth/QueD_sf"/>
</dbReference>
<evidence type="ECO:0000313" key="12">
    <source>
        <dbReference type="Proteomes" id="UP001442841"/>
    </source>
</evidence>
<comment type="similarity">
    <text evidence="3">Belongs to the PTPS family. QueD subfamily.</text>
</comment>
<dbReference type="GO" id="GO:0070497">
    <property type="term" value="F:6-carboxytetrahydropterin synthase activity"/>
    <property type="evidence" value="ECO:0007669"/>
    <property type="project" value="UniProtKB-EC"/>
</dbReference>
<dbReference type="PANTHER" id="PTHR12589:SF7">
    <property type="entry name" value="6-PYRUVOYL TETRAHYDROBIOPTERIN SYNTHASE"/>
    <property type="match status" value="1"/>
</dbReference>
<evidence type="ECO:0000256" key="7">
    <source>
        <dbReference type="ARBA" id="ARBA00022833"/>
    </source>
</evidence>
<dbReference type="EMBL" id="CP154795">
    <property type="protein sequence ID" value="XAN08901.1"/>
    <property type="molecule type" value="Genomic_DNA"/>
</dbReference>
<reference evidence="11 12" key="1">
    <citation type="submission" date="2024-04" db="EMBL/GenBank/DDBJ databases">
        <title>Isolation of an actinomycete strain from pig manure.</title>
        <authorList>
            <person name="Gong T."/>
            <person name="Yu Z."/>
            <person name="An M."/>
            <person name="Wei C."/>
            <person name="Yang W."/>
            <person name="Liu L."/>
        </authorList>
    </citation>
    <scope>NUCLEOTIDE SEQUENCE [LARGE SCALE GENOMIC DNA]</scope>
    <source>
        <strain evidence="11 12">ZF39</strain>
    </source>
</reference>
<proteinExistence type="inferred from homology"/>
<dbReference type="Proteomes" id="UP001442841">
    <property type="component" value="Chromosome"/>
</dbReference>
<keyword evidence="7" id="KW-0862">Zinc</keyword>
<dbReference type="SUPFAM" id="SSF55620">
    <property type="entry name" value="Tetrahydrobiopterin biosynthesis enzymes-like"/>
    <property type="match status" value="1"/>
</dbReference>